<feature type="binding site" evidence="7">
    <location>
        <position position="415"/>
    </location>
    <ligand>
        <name>ATP</name>
        <dbReference type="ChEBI" id="CHEBI:30616"/>
    </ligand>
</feature>
<dbReference type="EMBL" id="CP098118">
    <property type="protein sequence ID" value="URS51428.1"/>
    <property type="molecule type" value="Genomic_DNA"/>
</dbReference>
<feature type="binding site" evidence="7">
    <location>
        <position position="495"/>
    </location>
    <ligand>
        <name>ATP</name>
        <dbReference type="ChEBI" id="CHEBI:30616"/>
    </ligand>
</feature>
<reference evidence="10" key="1">
    <citation type="submission" date="2022-05" db="EMBL/GenBank/DDBJ databases">
        <title>Brucella abortus biovar 1 isolated from water buffalo in Campania region.</title>
        <authorList>
            <person name="Riccardi M.G."/>
            <person name="Paradiso R."/>
            <person name="Borriello G."/>
        </authorList>
    </citation>
    <scope>NUCLEOTIDE SEQUENCE</scope>
    <source>
        <strain evidence="10">69841</strain>
    </source>
</reference>
<protein>
    <recommendedName>
        <fullName evidence="7">Chaperonin GroEL</fullName>
        <ecNumber evidence="7">5.6.1.7</ecNumber>
    </recommendedName>
    <alternativeName>
        <fullName evidence="7">60 kDa chaperonin</fullName>
    </alternativeName>
    <alternativeName>
        <fullName evidence="7">Chaperonin-60</fullName>
        <shortName evidence="7">Cpn60</shortName>
    </alternativeName>
</protein>
<keyword evidence="6 7" id="KW-0413">Isomerase</keyword>
<dbReference type="PANTHER" id="PTHR45633">
    <property type="entry name" value="60 KDA HEAT SHOCK PROTEIN, MITOCHONDRIAL"/>
    <property type="match status" value="1"/>
</dbReference>
<keyword evidence="4 7" id="KW-0067">ATP-binding</keyword>
<dbReference type="AlphaFoldDB" id="A0AAE9IJL4"/>
<dbReference type="HAMAP" id="MF_00600">
    <property type="entry name" value="CH60"/>
    <property type="match status" value="1"/>
</dbReference>
<dbReference type="InterPro" id="IPR027409">
    <property type="entry name" value="GroEL-like_apical_dom_sf"/>
</dbReference>
<gene>
    <name evidence="7 10" type="primary">groL</name>
    <name evidence="7" type="synonym">groEL</name>
    <name evidence="10" type="ORF">NBW10_07810</name>
    <name evidence="11" type="ORF">NBW10_13375</name>
</gene>
<dbReference type="KEGG" id="babs:DK51_2437"/>
<dbReference type="GO" id="GO:0042026">
    <property type="term" value="P:protein refolding"/>
    <property type="evidence" value="ECO:0007669"/>
    <property type="project" value="UniProtKB-UniRule"/>
</dbReference>
<dbReference type="NCBIfam" id="NF009489">
    <property type="entry name" value="PRK12851.1"/>
    <property type="match status" value="1"/>
</dbReference>
<dbReference type="RefSeq" id="WP_002966387.1">
    <property type="nucleotide sequence ID" value="NZ_CBDDNZ010000001.1"/>
</dbReference>
<dbReference type="Proteomes" id="UP001056690">
    <property type="component" value="Chromosome 2"/>
</dbReference>
<accession>A0AAE9IJL4</accession>
<dbReference type="InterPro" id="IPR001844">
    <property type="entry name" value="Cpn60/GroEL"/>
</dbReference>
<comment type="similarity">
    <text evidence="1 7 8">Belongs to the chaperonin (HSP60) family.</text>
</comment>
<dbReference type="Gene3D" id="1.10.560.10">
    <property type="entry name" value="GroEL-like equatorial domain"/>
    <property type="match status" value="1"/>
</dbReference>
<evidence type="ECO:0000256" key="6">
    <source>
        <dbReference type="ARBA" id="ARBA00023235"/>
    </source>
</evidence>
<evidence type="ECO:0000256" key="7">
    <source>
        <dbReference type="HAMAP-Rule" id="MF_00600"/>
    </source>
</evidence>
<dbReference type="Pfam" id="PF00118">
    <property type="entry name" value="Cpn60_TCP1"/>
    <property type="match status" value="1"/>
</dbReference>
<dbReference type="Gene3D" id="3.50.7.10">
    <property type="entry name" value="GroEL"/>
    <property type="match status" value="1"/>
</dbReference>
<dbReference type="GO" id="GO:0140662">
    <property type="term" value="F:ATP-dependent protein folding chaperone"/>
    <property type="evidence" value="ECO:0007669"/>
    <property type="project" value="InterPro"/>
</dbReference>
<evidence type="ECO:0000256" key="2">
    <source>
        <dbReference type="ARBA" id="ARBA00022490"/>
    </source>
</evidence>
<name>A0AAE9IJL4_BRUAO</name>
<keyword evidence="5 7" id="KW-0143">Chaperone</keyword>
<evidence type="ECO:0000256" key="9">
    <source>
        <dbReference type="RuleBase" id="RU000419"/>
    </source>
</evidence>
<dbReference type="EMBL" id="CP098117">
    <property type="protein sequence ID" value="URS48709.1"/>
    <property type="molecule type" value="Genomic_DNA"/>
</dbReference>
<dbReference type="Proteomes" id="UP001056690">
    <property type="component" value="Chromosome 1"/>
</dbReference>
<dbReference type="NCBIfam" id="NF009488">
    <property type="entry name" value="PRK12850.1"/>
    <property type="match status" value="1"/>
</dbReference>
<dbReference type="OMA" id="TDTDKME"/>
<dbReference type="PROSITE" id="PS00296">
    <property type="entry name" value="CHAPERONINS_CPN60"/>
    <property type="match status" value="1"/>
</dbReference>
<comment type="subunit">
    <text evidence="7 9">Forms a cylinder of 14 subunits composed of two heptameric rings stacked back-to-back. Interacts with the co-chaperonin GroES.</text>
</comment>
<dbReference type="SUPFAM" id="SSF54849">
    <property type="entry name" value="GroEL-intermediate domain like"/>
    <property type="match status" value="1"/>
</dbReference>
<dbReference type="NCBIfam" id="NF009487">
    <property type="entry name" value="PRK12849.1"/>
    <property type="match status" value="1"/>
</dbReference>
<dbReference type="SUPFAM" id="SSF52029">
    <property type="entry name" value="GroEL apical domain-like"/>
    <property type="match status" value="1"/>
</dbReference>
<evidence type="ECO:0000313" key="10">
    <source>
        <dbReference type="EMBL" id="URS48709.1"/>
    </source>
</evidence>
<proteinExistence type="inferred from homology"/>
<organism evidence="10 12">
    <name type="scientific">Brucella abortus</name>
    <dbReference type="NCBI Taxonomy" id="235"/>
    <lineage>
        <taxon>Bacteria</taxon>
        <taxon>Pseudomonadati</taxon>
        <taxon>Pseudomonadota</taxon>
        <taxon>Alphaproteobacteria</taxon>
        <taxon>Hyphomicrobiales</taxon>
        <taxon>Brucellaceae</taxon>
        <taxon>Brucella/Ochrobactrum group</taxon>
        <taxon>Brucella</taxon>
    </lineage>
</organism>
<dbReference type="InterPro" id="IPR027413">
    <property type="entry name" value="GROEL-like_equatorial_sf"/>
</dbReference>
<feature type="binding site" evidence="7">
    <location>
        <begin position="30"/>
        <end position="33"/>
    </location>
    <ligand>
        <name>ATP</name>
        <dbReference type="ChEBI" id="CHEBI:30616"/>
    </ligand>
</feature>
<dbReference type="GO" id="GO:0016853">
    <property type="term" value="F:isomerase activity"/>
    <property type="evidence" value="ECO:0007669"/>
    <property type="project" value="UniProtKB-KW"/>
</dbReference>
<evidence type="ECO:0000256" key="8">
    <source>
        <dbReference type="RuleBase" id="RU000418"/>
    </source>
</evidence>
<comment type="caution">
    <text evidence="7">Lacks conserved residue(s) required for the propagation of feature annotation.</text>
</comment>
<dbReference type="FunFam" id="3.50.7.10:FF:000001">
    <property type="entry name" value="60 kDa chaperonin"/>
    <property type="match status" value="1"/>
</dbReference>
<dbReference type="Gene3D" id="3.30.260.10">
    <property type="entry name" value="TCP-1-like chaperonin intermediate domain"/>
    <property type="match status" value="1"/>
</dbReference>
<dbReference type="GO" id="GO:0005524">
    <property type="term" value="F:ATP binding"/>
    <property type="evidence" value="ECO:0007669"/>
    <property type="project" value="UniProtKB-UniRule"/>
</dbReference>
<dbReference type="GeneID" id="93015849"/>
<dbReference type="CDD" id="cd03344">
    <property type="entry name" value="GroEL"/>
    <property type="match status" value="1"/>
</dbReference>
<dbReference type="KEGG" id="babc:DO78_2108"/>
<dbReference type="KEGG" id="babt:DK49_2293"/>
<evidence type="ECO:0000256" key="1">
    <source>
        <dbReference type="ARBA" id="ARBA00006607"/>
    </source>
</evidence>
<comment type="function">
    <text evidence="7 9">Together with its co-chaperonin GroES, plays an essential role in assisting protein folding. The GroEL-GroES system forms a nano-cage that allows encapsulation of the non-native substrate proteins and provides a physical environment optimized to promote and accelerate protein folding.</text>
</comment>
<dbReference type="InterPro" id="IPR027410">
    <property type="entry name" value="TCP-1-like_intermed_sf"/>
</dbReference>
<dbReference type="SMR" id="A0AAE9IJL4"/>
<dbReference type="EC" id="5.6.1.7" evidence="7"/>
<dbReference type="GO" id="GO:0051082">
    <property type="term" value="F:unfolded protein binding"/>
    <property type="evidence" value="ECO:0007669"/>
    <property type="project" value="UniProtKB-UniRule"/>
</dbReference>
<dbReference type="InterPro" id="IPR018370">
    <property type="entry name" value="Chaperonin_Cpn60_CS"/>
</dbReference>
<evidence type="ECO:0000256" key="5">
    <source>
        <dbReference type="ARBA" id="ARBA00023186"/>
    </source>
</evidence>
<evidence type="ECO:0000256" key="3">
    <source>
        <dbReference type="ARBA" id="ARBA00022741"/>
    </source>
</evidence>
<dbReference type="SUPFAM" id="SSF48592">
    <property type="entry name" value="GroEL equatorial domain-like"/>
    <property type="match status" value="1"/>
</dbReference>
<dbReference type="GO" id="GO:0005737">
    <property type="term" value="C:cytoplasm"/>
    <property type="evidence" value="ECO:0007669"/>
    <property type="project" value="UniProtKB-SubCell"/>
</dbReference>
<dbReference type="NCBIfam" id="TIGR02348">
    <property type="entry name" value="GroEL"/>
    <property type="match status" value="1"/>
</dbReference>
<evidence type="ECO:0000313" key="11">
    <source>
        <dbReference type="EMBL" id="URS51428.1"/>
    </source>
</evidence>
<keyword evidence="2 7" id="KW-0963">Cytoplasm</keyword>
<dbReference type="FunFam" id="1.10.560.10:FF:000001">
    <property type="entry name" value="60 kDa chaperonin"/>
    <property type="match status" value="1"/>
</dbReference>
<evidence type="ECO:0000256" key="4">
    <source>
        <dbReference type="ARBA" id="ARBA00022840"/>
    </source>
</evidence>
<dbReference type="PRINTS" id="PR00298">
    <property type="entry name" value="CHAPERONIN60"/>
</dbReference>
<dbReference type="NCBIfam" id="NF000592">
    <property type="entry name" value="PRK00013.1"/>
    <property type="match status" value="1"/>
</dbReference>
<comment type="subcellular location">
    <subcellularLocation>
        <location evidence="7">Cytoplasm</location>
    </subcellularLocation>
</comment>
<dbReference type="KEGG" id="babb:DK48_2506"/>
<evidence type="ECO:0000313" key="12">
    <source>
        <dbReference type="Proteomes" id="UP001056690"/>
    </source>
</evidence>
<dbReference type="InterPro" id="IPR002423">
    <property type="entry name" value="Cpn60/GroEL/TCP-1"/>
</dbReference>
<feature type="binding site" evidence="7">
    <location>
        <position position="51"/>
    </location>
    <ligand>
        <name>ATP</name>
        <dbReference type="ChEBI" id="CHEBI:30616"/>
    </ligand>
</feature>
<sequence>MAAKDVKFGRTAREKMLRGVDILADAVKVTLGPKGRNVVIEKSFGAPRITKDGVSVAKEVELEDKFENMGAQMLREVASKTNDTAGDGTTTATVLGQAIVQEGAKAVAAGMNPMDLKRGIDLAVNEVVAELLKKAKKINTSEEVAQVGTISANGEAEIGKMIAEAMQKVGNEGVITVEEAKTAETELEVVEGMQFDRGYLSPYFVTNPEKMVADLEDAYILLHEKKLSNLQALLPVLEAVVQTSKPLLIIAEDVEGEALATLVVNKLRGGLKIAAVKAPGFGDRRKAMLEDIAILTGGQVISEDLGIKLESVTLDMLGRAKKVSISKENTTIVDGAGQKAEIDARVGQIKQQIEETTSDYDREKLQERLAKLAGGVAVIRVGGATEVEVKEKKDRVDDALNATRAAVEEGIVAGGGTALLRASTKITAKGVNADQEAGINIVRRAIQAPARQITTNAGEEASVIVGKILENTSETFGYNTANGEYGDLISLGIVDPVKVVRTALQNAASVAGLLITTEAMIAELPKKDAAPAGMPGGMGGMGGMDF</sequence>
<keyword evidence="3 7" id="KW-0547">Nucleotide-binding</keyword>
<feature type="binding site" evidence="7">
    <location>
        <begin position="87"/>
        <end position="91"/>
    </location>
    <ligand>
        <name>ATP</name>
        <dbReference type="ChEBI" id="CHEBI:30616"/>
    </ligand>
</feature>